<dbReference type="Gene3D" id="1.10.357.10">
    <property type="entry name" value="Tetracycline Repressor, domain 2"/>
    <property type="match status" value="1"/>
</dbReference>
<dbReference type="EMBL" id="JAPZVQ010000020">
    <property type="protein sequence ID" value="MDA1387859.1"/>
    <property type="molecule type" value="Genomic_DNA"/>
</dbReference>
<feature type="DNA-binding region" description="H-T-H motif" evidence="4">
    <location>
        <begin position="32"/>
        <end position="51"/>
    </location>
</feature>
<dbReference type="InterPro" id="IPR001647">
    <property type="entry name" value="HTH_TetR"/>
</dbReference>
<dbReference type="InterPro" id="IPR009057">
    <property type="entry name" value="Homeodomain-like_sf"/>
</dbReference>
<evidence type="ECO:0000313" key="9">
    <source>
        <dbReference type="Proteomes" id="UP001183604"/>
    </source>
</evidence>
<dbReference type="PANTHER" id="PTHR47506">
    <property type="entry name" value="TRANSCRIPTIONAL REGULATORY PROTEIN"/>
    <property type="match status" value="1"/>
</dbReference>
<reference evidence="6" key="1">
    <citation type="submission" date="2022-12" db="EMBL/GenBank/DDBJ databases">
        <title>Gycomyces niveus sp.nov., a novel actinomycete isolated from soil in Shouguang.</title>
        <authorList>
            <person name="Yang X."/>
        </authorList>
    </citation>
    <scope>NUCLEOTIDE SEQUENCE</scope>
    <source>
        <strain evidence="6">DSM 44724</strain>
    </source>
</reference>
<organism evidence="6 8">
    <name type="scientific">Glycomyces lechevalierae</name>
    <dbReference type="NCBI Taxonomy" id="256034"/>
    <lineage>
        <taxon>Bacteria</taxon>
        <taxon>Bacillati</taxon>
        <taxon>Actinomycetota</taxon>
        <taxon>Actinomycetes</taxon>
        <taxon>Glycomycetales</taxon>
        <taxon>Glycomycetaceae</taxon>
        <taxon>Glycomyces</taxon>
    </lineage>
</organism>
<accession>A0A9X3PPW7</accession>
<evidence type="ECO:0000256" key="4">
    <source>
        <dbReference type="PROSITE-ProRule" id="PRU00335"/>
    </source>
</evidence>
<protein>
    <submittedName>
        <fullName evidence="7">AcrR family transcriptional regulator</fullName>
    </submittedName>
    <submittedName>
        <fullName evidence="6">Helix-turn-helix domain containing protein</fullName>
    </submittedName>
</protein>
<dbReference type="RefSeq" id="WP_270124354.1">
    <property type="nucleotide sequence ID" value="NZ_BAAAOM010000002.1"/>
</dbReference>
<evidence type="ECO:0000256" key="1">
    <source>
        <dbReference type="ARBA" id="ARBA00023015"/>
    </source>
</evidence>
<proteinExistence type="predicted"/>
<keyword evidence="2 4" id="KW-0238">DNA-binding</keyword>
<dbReference type="SUPFAM" id="SSF46689">
    <property type="entry name" value="Homeodomain-like"/>
    <property type="match status" value="1"/>
</dbReference>
<feature type="domain" description="HTH tetR-type" evidence="5">
    <location>
        <begin position="9"/>
        <end position="69"/>
    </location>
</feature>
<dbReference type="EMBL" id="JAVDYD010000001">
    <property type="protein sequence ID" value="MDR7336527.1"/>
    <property type="molecule type" value="Genomic_DNA"/>
</dbReference>
<name>A0A9X3PPW7_9ACTN</name>
<evidence type="ECO:0000256" key="2">
    <source>
        <dbReference type="ARBA" id="ARBA00023125"/>
    </source>
</evidence>
<dbReference type="Proteomes" id="UP001145799">
    <property type="component" value="Unassembled WGS sequence"/>
</dbReference>
<dbReference type="SUPFAM" id="SSF48498">
    <property type="entry name" value="Tetracyclin repressor-like, C-terminal domain"/>
    <property type="match status" value="1"/>
</dbReference>
<dbReference type="PRINTS" id="PR00455">
    <property type="entry name" value="HTHTETR"/>
</dbReference>
<comment type="caution">
    <text evidence="6">The sequence shown here is derived from an EMBL/GenBank/DDBJ whole genome shotgun (WGS) entry which is preliminary data.</text>
</comment>
<evidence type="ECO:0000313" key="6">
    <source>
        <dbReference type="EMBL" id="MDA1387859.1"/>
    </source>
</evidence>
<dbReference type="Pfam" id="PF00440">
    <property type="entry name" value="TetR_N"/>
    <property type="match status" value="1"/>
</dbReference>
<keyword evidence="1" id="KW-0805">Transcription regulation</keyword>
<dbReference type="AlphaFoldDB" id="A0A9X3PPW7"/>
<evidence type="ECO:0000259" key="5">
    <source>
        <dbReference type="PROSITE" id="PS50977"/>
    </source>
</evidence>
<dbReference type="PANTHER" id="PTHR47506:SF1">
    <property type="entry name" value="HTH-TYPE TRANSCRIPTIONAL REGULATOR YJDC"/>
    <property type="match status" value="1"/>
</dbReference>
<reference evidence="7 9" key="2">
    <citation type="submission" date="2023-07" db="EMBL/GenBank/DDBJ databases">
        <title>Sequencing the genomes of 1000 actinobacteria strains.</title>
        <authorList>
            <person name="Klenk H.-P."/>
        </authorList>
    </citation>
    <scope>NUCLEOTIDE SEQUENCE [LARGE SCALE GENOMIC DNA]</scope>
    <source>
        <strain evidence="7 9">DSM 44724</strain>
    </source>
</reference>
<evidence type="ECO:0000256" key="3">
    <source>
        <dbReference type="ARBA" id="ARBA00023163"/>
    </source>
</evidence>
<keyword evidence="9" id="KW-1185">Reference proteome</keyword>
<dbReference type="PROSITE" id="PS50977">
    <property type="entry name" value="HTH_TETR_2"/>
    <property type="match status" value="1"/>
</dbReference>
<evidence type="ECO:0000313" key="7">
    <source>
        <dbReference type="EMBL" id="MDR7336527.1"/>
    </source>
</evidence>
<dbReference type="GO" id="GO:0003677">
    <property type="term" value="F:DNA binding"/>
    <property type="evidence" value="ECO:0007669"/>
    <property type="project" value="UniProtKB-UniRule"/>
</dbReference>
<dbReference type="InterPro" id="IPR036271">
    <property type="entry name" value="Tet_transcr_reg_TetR-rel_C_sf"/>
</dbReference>
<sequence>MTTDTAVLTPAARRILATASELFYHRGIGAVGVDLIAAESGVTKKTIYDRFGSKENLIVAYLRERDTRWRAVVERHVAAAGGPREAVVAVFDALEEWTRTAGERGCALINARAELATPEHPVRALAAEEKQWLLARFTALLEAAGAADPEGDAVELLLLHEGAIVMHDVGEVPSAITRAREAARRLIDRA</sequence>
<gene>
    <name evidence="7" type="ORF">J2S69_000246</name>
    <name evidence="6" type="ORF">O2L01_22895</name>
</gene>
<dbReference type="Proteomes" id="UP001183604">
    <property type="component" value="Unassembled WGS sequence"/>
</dbReference>
<evidence type="ECO:0000313" key="8">
    <source>
        <dbReference type="Proteomes" id="UP001145799"/>
    </source>
</evidence>
<keyword evidence="3" id="KW-0804">Transcription</keyword>